<keyword evidence="1" id="KW-0472">Membrane</keyword>
<evidence type="ECO:0000313" key="3">
    <source>
        <dbReference type="Proteomes" id="UP000738826"/>
    </source>
</evidence>
<name>A0A8J7YUW4_9ARCH</name>
<feature type="transmembrane region" description="Helical" evidence="1">
    <location>
        <begin position="128"/>
        <end position="150"/>
    </location>
</feature>
<evidence type="ECO:0000256" key="1">
    <source>
        <dbReference type="SAM" id="Phobius"/>
    </source>
</evidence>
<feature type="transmembrane region" description="Helical" evidence="1">
    <location>
        <begin position="100"/>
        <end position="122"/>
    </location>
</feature>
<sequence length="170" mass="19279">MNQQKLYEKGLEKYSLLGAVGQNLFFVIYFAIAFIGMYPLQIADVPIVSIIFITFITVMLIFVLRKHICTHCFYYGKICGTGWGKLAACLFKKNSGNYEFGGKLAGMSWMLAMFFPLIGMIIVLTLNWFSITFSLLLVIFIILSGVNFFIHKKSCEKCKMRFICPGSVAK</sequence>
<dbReference type="AlphaFoldDB" id="A0A8J7YUW4"/>
<comment type="caution">
    <text evidence="2">The sequence shown here is derived from an EMBL/GenBank/DDBJ whole genome shotgun (WGS) entry which is preliminary data.</text>
</comment>
<feature type="transmembrane region" description="Helical" evidence="1">
    <location>
        <begin position="20"/>
        <end position="40"/>
    </location>
</feature>
<evidence type="ECO:0000313" key="2">
    <source>
        <dbReference type="EMBL" id="NCS91567.1"/>
    </source>
</evidence>
<dbReference type="Proteomes" id="UP000738826">
    <property type="component" value="Unassembled WGS sequence"/>
</dbReference>
<protein>
    <submittedName>
        <fullName evidence="2">Uncharacterized protein</fullName>
    </submittedName>
</protein>
<reference evidence="2" key="1">
    <citation type="submission" date="2019-11" db="EMBL/GenBank/DDBJ databases">
        <title>Lipid analysis of CO2-rich subsurface aquifers suggests an autotrophy-based deep biosphere with lysolipids enriched in CPR bacteria.</title>
        <authorList>
            <person name="Probst A.J."/>
            <person name="Elling F.J."/>
            <person name="Castelle C.J."/>
            <person name="Zhu Q."/>
            <person name="Elvert M."/>
            <person name="Birarda G."/>
            <person name="Holman H.-Y."/>
            <person name="Lane K.R."/>
            <person name="Ladd B."/>
            <person name="Ryan M.C."/>
            <person name="Woyke T."/>
            <person name="Hinrichs K.-U."/>
            <person name="Banfield J.F."/>
        </authorList>
    </citation>
    <scope>NUCLEOTIDE SEQUENCE</scope>
    <source>
        <strain evidence="2">CG_2015-04_33_537</strain>
    </source>
</reference>
<feature type="transmembrane region" description="Helical" evidence="1">
    <location>
        <begin position="46"/>
        <end position="64"/>
    </location>
</feature>
<proteinExistence type="predicted"/>
<dbReference type="EMBL" id="JAACQH010000081">
    <property type="protein sequence ID" value="NCS91567.1"/>
    <property type="molecule type" value="Genomic_DNA"/>
</dbReference>
<keyword evidence="1" id="KW-1133">Transmembrane helix</keyword>
<keyword evidence="1" id="KW-0812">Transmembrane</keyword>
<accession>A0A8J7YUW4</accession>
<gene>
    <name evidence="2" type="ORF">GW779_04045</name>
</gene>
<organism evidence="2 3">
    <name type="scientific">Candidatus Altarchaeum hamiconexum</name>
    <dbReference type="NCBI Taxonomy" id="1803513"/>
    <lineage>
        <taxon>Archaea</taxon>
        <taxon>Candidatus Altarchaeota</taxon>
        <taxon>Candidatus Altiarchaeia</taxon>
        <taxon>Candidatus Altarchaeales</taxon>
        <taxon>Candidatus Altarchaeaceae</taxon>
        <taxon>Candidatus Altarchaeum</taxon>
    </lineage>
</organism>